<comment type="caution">
    <text evidence="1">The sequence shown here is derived from an EMBL/GenBank/DDBJ whole genome shotgun (WGS) entry which is preliminary data.</text>
</comment>
<evidence type="ECO:0000313" key="1">
    <source>
        <dbReference type="EMBL" id="MPM80907.1"/>
    </source>
</evidence>
<sequence length="434" mass="48127">MVKFCKETVRTIGYRGLCAQENFSKRLAQASVRAKWNDAVAMNSYWAHPVPIAFRRGSRISQESAVVSGADYFTGVAQTRLLGRPLFETEYCHSFWNRYEYEQILFPAYAAFQGFSGIMVHELPVVRQENRPLKPFSIGNNPTQRATQFLAACFYQRGDIRRSESMVTVGFRSRDLEELDLSLSLAASQRKIALLTGFSLDFKDSRVSGQPSSQLEIAPFAGGRTITRAFFNEIADGEDAGKFDLAEFVRKLRAQKIFKETNRSDPARGIFHSDTEQLFLDTGKGVLKIITPYSEGATLVRRGSVSLAALEEVKMPEPGLIGIASVDGLPLQESGRMVLVAVLSCVNSGMKLTADRTTVLEPGTTPVLLQTGTFHLKFRGRKDCDYTLYPLSVNGIRREPIPVENQNGSVSMQIDTAALRDGPTVFFELCAAAK</sequence>
<dbReference type="AlphaFoldDB" id="A0A645CVG8"/>
<reference evidence="1" key="1">
    <citation type="submission" date="2019-08" db="EMBL/GenBank/DDBJ databases">
        <authorList>
            <person name="Kucharzyk K."/>
            <person name="Murdoch R.W."/>
            <person name="Higgins S."/>
            <person name="Loffler F."/>
        </authorList>
    </citation>
    <scope>NUCLEOTIDE SEQUENCE</scope>
</reference>
<dbReference type="EMBL" id="VSSQ01030386">
    <property type="protein sequence ID" value="MPM80907.1"/>
    <property type="molecule type" value="Genomic_DNA"/>
</dbReference>
<accession>A0A645CVG8</accession>
<proteinExistence type="predicted"/>
<name>A0A645CVG8_9ZZZZ</name>
<gene>
    <name evidence="1" type="ORF">SDC9_127958</name>
</gene>
<organism evidence="1">
    <name type="scientific">bioreactor metagenome</name>
    <dbReference type="NCBI Taxonomy" id="1076179"/>
    <lineage>
        <taxon>unclassified sequences</taxon>
        <taxon>metagenomes</taxon>
        <taxon>ecological metagenomes</taxon>
    </lineage>
</organism>
<protein>
    <submittedName>
        <fullName evidence="1">Uncharacterized protein</fullName>
    </submittedName>
</protein>